<reference evidence="1" key="1">
    <citation type="submission" date="2021-02" db="EMBL/GenBank/DDBJ databases">
        <authorList>
            <person name="Nowell W R."/>
        </authorList>
    </citation>
    <scope>NUCLEOTIDE SEQUENCE</scope>
</reference>
<protein>
    <submittedName>
        <fullName evidence="1">Uncharacterized protein</fullName>
    </submittedName>
</protein>
<evidence type="ECO:0000313" key="1">
    <source>
        <dbReference type="EMBL" id="CAF4200891.1"/>
    </source>
</evidence>
<accession>A0A820C021</accession>
<proteinExistence type="predicted"/>
<sequence>VKVSSPIALTNTNASLHR</sequence>
<evidence type="ECO:0000313" key="2">
    <source>
        <dbReference type="Proteomes" id="UP000663823"/>
    </source>
</evidence>
<feature type="non-terminal residue" evidence="1">
    <location>
        <position position="1"/>
    </location>
</feature>
<comment type="caution">
    <text evidence="1">The sequence shown here is derived from an EMBL/GenBank/DDBJ whole genome shotgun (WGS) entry which is preliminary data.</text>
</comment>
<gene>
    <name evidence="1" type="ORF">OTI717_LOCUS38566</name>
</gene>
<dbReference type="Proteomes" id="UP000663823">
    <property type="component" value="Unassembled WGS sequence"/>
</dbReference>
<dbReference type="AlphaFoldDB" id="A0A820C021"/>
<organism evidence="1 2">
    <name type="scientific">Rotaria sordida</name>
    <dbReference type="NCBI Taxonomy" id="392033"/>
    <lineage>
        <taxon>Eukaryota</taxon>
        <taxon>Metazoa</taxon>
        <taxon>Spiralia</taxon>
        <taxon>Gnathifera</taxon>
        <taxon>Rotifera</taxon>
        <taxon>Eurotatoria</taxon>
        <taxon>Bdelloidea</taxon>
        <taxon>Philodinida</taxon>
        <taxon>Philodinidae</taxon>
        <taxon>Rotaria</taxon>
    </lineage>
</organism>
<dbReference type="EMBL" id="CAJOAX010021383">
    <property type="protein sequence ID" value="CAF4200891.1"/>
    <property type="molecule type" value="Genomic_DNA"/>
</dbReference>
<name>A0A820C021_9BILA</name>